<keyword evidence="1" id="KW-0732">Signal</keyword>
<name>A0ABX0XM51_9SPHN</name>
<evidence type="ECO:0000256" key="1">
    <source>
        <dbReference type="SAM" id="SignalP"/>
    </source>
</evidence>
<evidence type="ECO:0000313" key="2">
    <source>
        <dbReference type="EMBL" id="NJC34453.1"/>
    </source>
</evidence>
<accession>A0ABX0XM51</accession>
<comment type="caution">
    <text evidence="2">The sequence shown here is derived from an EMBL/GenBank/DDBJ whole genome shotgun (WGS) entry which is preliminary data.</text>
</comment>
<sequence length="168" mass="16565">MSMPVIAAALALAPVQVAAQPAATVPVAPAMVVDGMRACASAVSSSGVDTARLQAAGYAAGALGSDQASADTGMSFYGKAGSAVTLVVMPSPVAMCVAMAETLGEDGREPVRAALATVYGEPADHNGNSVWRAGDQQIVLTAGEADGGPALRVAVLNENAAVHMGSNQ</sequence>
<dbReference type="EMBL" id="JAATJE010000002">
    <property type="protein sequence ID" value="NJC34453.1"/>
    <property type="molecule type" value="Genomic_DNA"/>
</dbReference>
<organism evidence="2 3">
    <name type="scientific">Sphingomonas jejuensis</name>
    <dbReference type="NCBI Taxonomy" id="904715"/>
    <lineage>
        <taxon>Bacteria</taxon>
        <taxon>Pseudomonadati</taxon>
        <taxon>Pseudomonadota</taxon>
        <taxon>Alphaproteobacteria</taxon>
        <taxon>Sphingomonadales</taxon>
        <taxon>Sphingomonadaceae</taxon>
        <taxon>Sphingomonas</taxon>
    </lineage>
</organism>
<proteinExistence type="predicted"/>
<reference evidence="2 3" key="1">
    <citation type="submission" date="2020-03" db="EMBL/GenBank/DDBJ databases">
        <title>Genomic Encyclopedia of Type Strains, Phase IV (KMG-IV): sequencing the most valuable type-strain genomes for metagenomic binning, comparative biology and taxonomic classification.</title>
        <authorList>
            <person name="Goeker M."/>
        </authorList>
    </citation>
    <scope>NUCLEOTIDE SEQUENCE [LARGE SCALE GENOMIC DNA]</scope>
    <source>
        <strain evidence="2 3">DSM 27651</strain>
    </source>
</reference>
<keyword evidence="3" id="KW-1185">Reference proteome</keyword>
<protein>
    <submittedName>
        <fullName evidence="2">Uncharacterized protein</fullName>
    </submittedName>
</protein>
<dbReference type="Proteomes" id="UP000734218">
    <property type="component" value="Unassembled WGS sequence"/>
</dbReference>
<evidence type="ECO:0000313" key="3">
    <source>
        <dbReference type="Proteomes" id="UP000734218"/>
    </source>
</evidence>
<gene>
    <name evidence="2" type="ORF">GGR88_001967</name>
</gene>
<feature type="signal peptide" evidence="1">
    <location>
        <begin position="1"/>
        <end position="19"/>
    </location>
</feature>
<dbReference type="RefSeq" id="WP_167954531.1">
    <property type="nucleotide sequence ID" value="NZ_JAATJE010000002.1"/>
</dbReference>
<feature type="chain" id="PRO_5045696523" evidence="1">
    <location>
        <begin position="20"/>
        <end position="168"/>
    </location>
</feature>